<dbReference type="Pfam" id="PF00591">
    <property type="entry name" value="Glycos_transf_3"/>
    <property type="match status" value="1"/>
</dbReference>
<dbReference type="EC" id="2.4.2.4" evidence="6"/>
<dbReference type="GO" id="GO:0009032">
    <property type="term" value="F:thymidine phosphorylase activity"/>
    <property type="evidence" value="ECO:0007669"/>
    <property type="project" value="UniProtKB-EC"/>
</dbReference>
<dbReference type="InterPro" id="IPR036320">
    <property type="entry name" value="Glycosyl_Trfase_fam3_N_dom_sf"/>
</dbReference>
<dbReference type="PANTHER" id="PTHR10515">
    <property type="entry name" value="THYMIDINE PHOSPHORYLASE"/>
    <property type="match status" value="1"/>
</dbReference>
<dbReference type="SUPFAM" id="SSF52418">
    <property type="entry name" value="Nucleoside phosphorylase/phosphoribosyltransferase catalytic domain"/>
    <property type="match status" value="1"/>
</dbReference>
<dbReference type="InterPro" id="IPR000312">
    <property type="entry name" value="Glycosyl_Trfase_fam3"/>
</dbReference>
<name>A0A7C5I4A9_UNCW3</name>
<dbReference type="InterPro" id="IPR036566">
    <property type="entry name" value="PYNP-like_C_sf"/>
</dbReference>
<reference evidence="6" key="1">
    <citation type="journal article" date="2020" name="mSystems">
        <title>Genome- and Community-Level Interaction Insights into Carbon Utilization and Element Cycling Functions of Hydrothermarchaeota in Hydrothermal Sediment.</title>
        <authorList>
            <person name="Zhou Z."/>
            <person name="Liu Y."/>
            <person name="Xu W."/>
            <person name="Pan J."/>
            <person name="Luo Z.H."/>
            <person name="Li M."/>
        </authorList>
    </citation>
    <scope>NUCLEOTIDE SEQUENCE [LARGE SCALE GENOMIC DNA]</scope>
    <source>
        <strain evidence="6">HyVt-94</strain>
    </source>
</reference>
<dbReference type="PROSITE" id="PS00647">
    <property type="entry name" value="THYMID_PHOSPHORYLASE"/>
    <property type="match status" value="1"/>
</dbReference>
<dbReference type="NCBIfam" id="NF004490">
    <property type="entry name" value="PRK05820.1"/>
    <property type="match status" value="1"/>
</dbReference>
<dbReference type="NCBIfam" id="TIGR02644">
    <property type="entry name" value="Y_phosphoryl"/>
    <property type="match status" value="1"/>
</dbReference>
<evidence type="ECO:0000256" key="3">
    <source>
        <dbReference type="ARBA" id="ARBA00022676"/>
    </source>
</evidence>
<dbReference type="EMBL" id="DRTV01000072">
    <property type="protein sequence ID" value="HHF57965.1"/>
    <property type="molecule type" value="Genomic_DNA"/>
</dbReference>
<dbReference type="Pfam" id="PF02885">
    <property type="entry name" value="Glycos_trans_3N"/>
    <property type="match status" value="1"/>
</dbReference>
<evidence type="ECO:0000256" key="4">
    <source>
        <dbReference type="ARBA" id="ARBA00022679"/>
    </source>
</evidence>
<dbReference type="SMART" id="SM00941">
    <property type="entry name" value="PYNP_C"/>
    <property type="match status" value="1"/>
</dbReference>
<dbReference type="AlphaFoldDB" id="A0A7C5I4A9"/>
<evidence type="ECO:0000313" key="6">
    <source>
        <dbReference type="EMBL" id="HHF57965.1"/>
    </source>
</evidence>
<feature type="domain" description="Pyrimidine nucleoside phosphorylase C-terminal" evidence="5">
    <location>
        <begin position="344"/>
        <end position="418"/>
    </location>
</feature>
<keyword evidence="4 6" id="KW-0808">Transferase</keyword>
<dbReference type="GO" id="GO:0004645">
    <property type="term" value="F:1,4-alpha-oligoglucan phosphorylase activity"/>
    <property type="evidence" value="ECO:0007669"/>
    <property type="project" value="InterPro"/>
</dbReference>
<comment type="similarity">
    <text evidence="1">Belongs to the thymidine/pyrimidine-nucleoside phosphorylase family.</text>
</comment>
<evidence type="ECO:0000259" key="5">
    <source>
        <dbReference type="SMART" id="SM00941"/>
    </source>
</evidence>
<dbReference type="InterPro" id="IPR035902">
    <property type="entry name" value="Nuc_phospho_transferase"/>
</dbReference>
<organism evidence="6">
    <name type="scientific">candidate division WOR-3 bacterium</name>
    <dbReference type="NCBI Taxonomy" id="2052148"/>
    <lineage>
        <taxon>Bacteria</taxon>
        <taxon>Bacteria division WOR-3</taxon>
    </lineage>
</organism>
<dbReference type="GO" id="GO:0005829">
    <property type="term" value="C:cytosol"/>
    <property type="evidence" value="ECO:0007669"/>
    <property type="project" value="TreeGrafter"/>
</dbReference>
<gene>
    <name evidence="6" type="ORF">ENL41_00900</name>
</gene>
<dbReference type="SUPFAM" id="SSF54680">
    <property type="entry name" value="Pyrimidine nucleoside phosphorylase C-terminal domain"/>
    <property type="match status" value="1"/>
</dbReference>
<dbReference type="PANTHER" id="PTHR10515:SF0">
    <property type="entry name" value="THYMIDINE PHOSPHORYLASE"/>
    <property type="match status" value="1"/>
</dbReference>
<proteinExistence type="inferred from homology"/>
<dbReference type="InterPro" id="IPR000053">
    <property type="entry name" value="Thymidine/pyrmidine_PPase"/>
</dbReference>
<dbReference type="Pfam" id="PF07831">
    <property type="entry name" value="PYNP_C"/>
    <property type="match status" value="1"/>
</dbReference>
<dbReference type="InterPro" id="IPR013102">
    <property type="entry name" value="PYNP_C"/>
</dbReference>
<dbReference type="Gene3D" id="3.40.1030.10">
    <property type="entry name" value="Nucleoside phosphorylase/phosphoribosyltransferase catalytic domain"/>
    <property type="match status" value="1"/>
</dbReference>
<sequence length="433" mass="47764">MRMVDIIKKKRDGNKLSPEEITFLIKEYTLGNIPDYQVAAFLMAVYFRGMDSEEMASLTREMMKSGEVLDLSYIKAPKVDKHSTGGVGDKISLPLAPLVASCGIVVPMISGRALGHTGGTLDKLESIPGYRTSLSVEEFKQQLEKIGVSIIGQTEKLCPADRKMYALRDVTATVESIPLISASIMSKKLAEDIDGLVLDVKTGSGAFMKKYEDAKKLAMAMVSIGKEMGKNVKALITNMDEPLGYKIGNALEVLESVEVLRGGGPQDVRELTLALGSQMLIIGGRAESEKDARNMLLESLASGKAYDKWVEMVSSQGGDPHAILKEEFTHTEYIHFIKAQKDGYLYKYDTYKVGVGVSILGAGRERVEDKIDPKVGIILHKKVGDRVKEGEIVMEIRYNSKEKFDRAIPILEDSFILSDSKPEKKPLIFEIIE</sequence>
<dbReference type="GO" id="GO:0006213">
    <property type="term" value="P:pyrimidine nucleoside metabolic process"/>
    <property type="evidence" value="ECO:0007669"/>
    <property type="project" value="InterPro"/>
</dbReference>
<evidence type="ECO:0000256" key="2">
    <source>
        <dbReference type="ARBA" id="ARBA00011738"/>
    </source>
</evidence>
<dbReference type="PIRSF" id="PIRSF000478">
    <property type="entry name" value="TP_PyNP"/>
    <property type="match status" value="1"/>
</dbReference>
<dbReference type="Proteomes" id="UP000886014">
    <property type="component" value="Unassembled WGS sequence"/>
</dbReference>
<comment type="caution">
    <text evidence="6">The sequence shown here is derived from an EMBL/GenBank/DDBJ whole genome shotgun (WGS) entry which is preliminary data.</text>
</comment>
<protein>
    <submittedName>
        <fullName evidence="6">Thymidine phosphorylase</fullName>
        <ecNumber evidence="6">2.4.2.4</ecNumber>
    </submittedName>
</protein>
<dbReference type="FunFam" id="3.40.1030.10:FF:000003">
    <property type="entry name" value="Pyrimidine-nucleoside phosphorylase"/>
    <property type="match status" value="1"/>
</dbReference>
<dbReference type="GO" id="GO:0006206">
    <property type="term" value="P:pyrimidine nucleobase metabolic process"/>
    <property type="evidence" value="ECO:0007669"/>
    <property type="project" value="InterPro"/>
</dbReference>
<comment type="subunit">
    <text evidence="2">Homodimer.</text>
</comment>
<evidence type="ECO:0000256" key="1">
    <source>
        <dbReference type="ARBA" id="ARBA00006915"/>
    </source>
</evidence>
<dbReference type="Gene3D" id="3.90.1170.30">
    <property type="entry name" value="Pyrimidine nucleoside phosphorylase-like, C-terminal domain"/>
    <property type="match status" value="1"/>
</dbReference>
<keyword evidence="3 6" id="KW-0328">Glycosyltransferase</keyword>
<accession>A0A7C5I4A9</accession>
<dbReference type="Gene3D" id="1.20.970.10">
    <property type="entry name" value="Transferase, Pyrimidine Nucleoside Phosphorylase, Chain C"/>
    <property type="match status" value="1"/>
</dbReference>
<dbReference type="InterPro" id="IPR018090">
    <property type="entry name" value="Pyrmidine_PPas_bac/euk"/>
</dbReference>
<dbReference type="SUPFAM" id="SSF47648">
    <property type="entry name" value="Nucleoside phosphorylase/phosphoribosyltransferase N-terminal domain"/>
    <property type="match status" value="1"/>
</dbReference>
<dbReference type="InterPro" id="IPR017459">
    <property type="entry name" value="Glycosyl_Trfase_fam3_N_dom"/>
</dbReference>
<dbReference type="InterPro" id="IPR017872">
    <property type="entry name" value="Pyrmidine_PPase_CS"/>
</dbReference>